<name>A0A9P6A682_PLEER</name>
<gene>
    <name evidence="1" type="ORF">BDN71DRAFT_1258120</name>
</gene>
<protein>
    <recommendedName>
        <fullName evidence="3">Arrestin-like N-terminal domain-containing protein</fullName>
    </recommendedName>
</protein>
<evidence type="ECO:0000313" key="1">
    <source>
        <dbReference type="EMBL" id="KAF9500006.1"/>
    </source>
</evidence>
<organism evidence="1 2">
    <name type="scientific">Pleurotus eryngii</name>
    <name type="common">Boletus of the steppes</name>
    <dbReference type="NCBI Taxonomy" id="5323"/>
    <lineage>
        <taxon>Eukaryota</taxon>
        <taxon>Fungi</taxon>
        <taxon>Dikarya</taxon>
        <taxon>Basidiomycota</taxon>
        <taxon>Agaricomycotina</taxon>
        <taxon>Agaricomycetes</taxon>
        <taxon>Agaricomycetidae</taxon>
        <taxon>Agaricales</taxon>
        <taxon>Pleurotineae</taxon>
        <taxon>Pleurotaceae</taxon>
        <taxon>Pleurotus</taxon>
    </lineage>
</organism>
<dbReference type="Gene3D" id="2.60.40.640">
    <property type="match status" value="1"/>
</dbReference>
<keyword evidence="2" id="KW-1185">Reference proteome</keyword>
<dbReference type="OrthoDB" id="298939at2759"/>
<evidence type="ECO:0008006" key="3">
    <source>
        <dbReference type="Google" id="ProtNLM"/>
    </source>
</evidence>
<dbReference type="InterPro" id="IPR014752">
    <property type="entry name" value="Arrestin-like_C"/>
</dbReference>
<accession>A0A9P6A682</accession>
<reference evidence="1" key="1">
    <citation type="submission" date="2020-11" db="EMBL/GenBank/DDBJ databases">
        <authorList>
            <consortium name="DOE Joint Genome Institute"/>
            <person name="Ahrendt S."/>
            <person name="Riley R."/>
            <person name="Andreopoulos W."/>
            <person name="Labutti K."/>
            <person name="Pangilinan J."/>
            <person name="Ruiz-Duenas F.J."/>
            <person name="Barrasa J.M."/>
            <person name="Sanchez-Garcia M."/>
            <person name="Camarero S."/>
            <person name="Miyauchi S."/>
            <person name="Serrano A."/>
            <person name="Linde D."/>
            <person name="Babiker R."/>
            <person name="Drula E."/>
            <person name="Ayuso-Fernandez I."/>
            <person name="Pacheco R."/>
            <person name="Padilla G."/>
            <person name="Ferreira P."/>
            <person name="Barriuso J."/>
            <person name="Kellner H."/>
            <person name="Castanera R."/>
            <person name="Alfaro M."/>
            <person name="Ramirez L."/>
            <person name="Pisabarro A.G."/>
            <person name="Kuo A."/>
            <person name="Tritt A."/>
            <person name="Lipzen A."/>
            <person name="He G."/>
            <person name="Yan M."/>
            <person name="Ng V."/>
            <person name="Cullen D."/>
            <person name="Martin F."/>
            <person name="Rosso M.-N."/>
            <person name="Henrissat B."/>
            <person name="Hibbett D."/>
            <person name="Martinez A.T."/>
            <person name="Grigoriev I.V."/>
        </authorList>
    </citation>
    <scope>NUCLEOTIDE SEQUENCE</scope>
    <source>
        <strain evidence="1">ATCC 90797</strain>
    </source>
</reference>
<dbReference type="EMBL" id="MU154529">
    <property type="protein sequence ID" value="KAF9500006.1"/>
    <property type="molecule type" value="Genomic_DNA"/>
</dbReference>
<sequence>MERQTRPEAMNASPHHSKVKVTLTMGNPLYVAGGYVSGKMEMECRADKGLGIGTMMVELTAVQELTSRDHSATSMFLRSRRLFQGPGLPPSNAVQAHPLPGDPPLPPHYHQARRGLTTFLFRIPLPSSSPASISFGSGIARVKYEAKASVQVAWKGEKTLVIDKKELDVVESFEQDFGRSEPEGVVVGENGKIFVQGRVVGGVLISGESGCVELQVKNHSSKKNTGLTITLSRHLLLGAAPGEKPQLQLSDTLAVIPYRGQEYIIPPGAEGVASLVFDVPKYAKSVKGGSREDDDGRTSEALFEIRCIVGVKLNMGLGRCDSYSNIATDLPQPLV</sequence>
<proteinExistence type="predicted"/>
<comment type="caution">
    <text evidence="1">The sequence shown here is derived from an EMBL/GenBank/DDBJ whole genome shotgun (WGS) entry which is preliminary data.</text>
</comment>
<dbReference type="Proteomes" id="UP000807025">
    <property type="component" value="Unassembled WGS sequence"/>
</dbReference>
<evidence type="ECO:0000313" key="2">
    <source>
        <dbReference type="Proteomes" id="UP000807025"/>
    </source>
</evidence>
<dbReference type="AlphaFoldDB" id="A0A9P6A682"/>